<gene>
    <name evidence="1" type="ORF">LTR09_011193</name>
</gene>
<reference evidence="1" key="1">
    <citation type="submission" date="2023-04" db="EMBL/GenBank/DDBJ databases">
        <title>Black Yeasts Isolated from many extreme environments.</title>
        <authorList>
            <person name="Coleine C."/>
            <person name="Stajich J.E."/>
            <person name="Selbmann L."/>
        </authorList>
    </citation>
    <scope>NUCLEOTIDE SEQUENCE</scope>
    <source>
        <strain evidence="1">CCFEE 5312</strain>
    </source>
</reference>
<dbReference type="AlphaFoldDB" id="A0AAJ0DCF0"/>
<protein>
    <submittedName>
        <fullName evidence="1">Uncharacterized protein</fullName>
    </submittedName>
</protein>
<dbReference type="Proteomes" id="UP001271007">
    <property type="component" value="Unassembled WGS sequence"/>
</dbReference>
<evidence type="ECO:0000313" key="1">
    <source>
        <dbReference type="EMBL" id="KAK3047445.1"/>
    </source>
</evidence>
<proteinExistence type="predicted"/>
<organism evidence="1 2">
    <name type="scientific">Extremus antarcticus</name>
    <dbReference type="NCBI Taxonomy" id="702011"/>
    <lineage>
        <taxon>Eukaryota</taxon>
        <taxon>Fungi</taxon>
        <taxon>Dikarya</taxon>
        <taxon>Ascomycota</taxon>
        <taxon>Pezizomycotina</taxon>
        <taxon>Dothideomycetes</taxon>
        <taxon>Dothideomycetidae</taxon>
        <taxon>Mycosphaerellales</taxon>
        <taxon>Extremaceae</taxon>
        <taxon>Extremus</taxon>
    </lineage>
</organism>
<sequence length="149" mass="15621">MWSQPRPSSKKIARQVRMIFRACVSNTAIGVPACEIEASSICLAQANESGAIVTFNLVLKVAIFDCKTPHSADTEMASNLHSSALFDISGRWVAITGAASGIGRMLARGCAANSANAILIDVNAEGLEAVKAELDEIAATQSDLSKVIT</sequence>
<dbReference type="Gene3D" id="3.40.50.720">
    <property type="entry name" value="NAD(P)-binding Rossmann-like Domain"/>
    <property type="match status" value="1"/>
</dbReference>
<dbReference type="SUPFAM" id="SSF51735">
    <property type="entry name" value="NAD(P)-binding Rossmann-fold domains"/>
    <property type="match status" value="1"/>
</dbReference>
<dbReference type="InterPro" id="IPR002347">
    <property type="entry name" value="SDR_fam"/>
</dbReference>
<dbReference type="EMBL" id="JAWDJX010000062">
    <property type="protein sequence ID" value="KAK3047445.1"/>
    <property type="molecule type" value="Genomic_DNA"/>
</dbReference>
<name>A0AAJ0DCF0_9PEZI</name>
<evidence type="ECO:0000313" key="2">
    <source>
        <dbReference type="Proteomes" id="UP001271007"/>
    </source>
</evidence>
<dbReference type="InterPro" id="IPR036291">
    <property type="entry name" value="NAD(P)-bd_dom_sf"/>
</dbReference>
<accession>A0AAJ0DCF0</accession>
<comment type="caution">
    <text evidence="1">The sequence shown here is derived from an EMBL/GenBank/DDBJ whole genome shotgun (WGS) entry which is preliminary data.</text>
</comment>
<dbReference type="Pfam" id="PF00106">
    <property type="entry name" value="adh_short"/>
    <property type="match status" value="1"/>
</dbReference>
<keyword evidence="2" id="KW-1185">Reference proteome</keyword>